<protein>
    <recommendedName>
        <fullName evidence="7">Bacterial sugar transferase domain-containing protein</fullName>
    </recommendedName>
</protein>
<feature type="domain" description="Bacterial sugar transferase" evidence="7">
    <location>
        <begin position="281"/>
        <end position="464"/>
    </location>
</feature>
<reference evidence="8" key="1">
    <citation type="submission" date="2018-05" db="EMBL/GenBank/DDBJ databases">
        <authorList>
            <person name="Lanie J.A."/>
            <person name="Ng W.-L."/>
            <person name="Kazmierczak K.M."/>
            <person name="Andrzejewski T.M."/>
            <person name="Davidsen T.M."/>
            <person name="Wayne K.J."/>
            <person name="Tettelin H."/>
            <person name="Glass J.I."/>
            <person name="Rusch D."/>
            <person name="Podicherti R."/>
            <person name="Tsui H.-C.T."/>
            <person name="Winkler M.E."/>
        </authorList>
    </citation>
    <scope>NUCLEOTIDE SEQUENCE</scope>
</reference>
<gene>
    <name evidence="8" type="ORF">METZ01_LOCUS41889</name>
</gene>
<evidence type="ECO:0000256" key="6">
    <source>
        <dbReference type="SAM" id="Phobius"/>
    </source>
</evidence>
<evidence type="ECO:0000256" key="2">
    <source>
        <dbReference type="ARBA" id="ARBA00022679"/>
    </source>
</evidence>
<keyword evidence="2" id="KW-0808">Transferase</keyword>
<evidence type="ECO:0000259" key="7">
    <source>
        <dbReference type="Pfam" id="PF02397"/>
    </source>
</evidence>
<dbReference type="Gene3D" id="3.40.50.720">
    <property type="entry name" value="NAD(P)-binding Rossmann-like Domain"/>
    <property type="match status" value="1"/>
</dbReference>
<feature type="transmembrane region" description="Helical" evidence="6">
    <location>
        <begin position="12"/>
        <end position="29"/>
    </location>
</feature>
<dbReference type="GO" id="GO:0016780">
    <property type="term" value="F:phosphotransferase activity, for other substituted phosphate groups"/>
    <property type="evidence" value="ECO:0007669"/>
    <property type="project" value="TreeGrafter"/>
</dbReference>
<comment type="subcellular location">
    <subcellularLocation>
        <location evidence="1">Membrane</location>
        <topology evidence="1">Multi-pass membrane protein</topology>
    </subcellularLocation>
</comment>
<keyword evidence="4 6" id="KW-1133">Transmembrane helix</keyword>
<dbReference type="PANTHER" id="PTHR30576">
    <property type="entry name" value="COLANIC BIOSYNTHESIS UDP-GLUCOSE LIPID CARRIER TRANSFERASE"/>
    <property type="match status" value="1"/>
</dbReference>
<dbReference type="InterPro" id="IPR003362">
    <property type="entry name" value="Bact_transf"/>
</dbReference>
<dbReference type="EMBL" id="UINC01001800">
    <property type="protein sequence ID" value="SUZ89035.1"/>
    <property type="molecule type" value="Genomic_DNA"/>
</dbReference>
<sequence>MASINFKRNIKYWAVVAVLLTTDFVAGLFAFSRTVTISLEGQYFTSDEIWAVFLVIQLVWVGLFYSNGRYRVDPTISRFREIQSLLRITLTSIIVVILFNEMLPGILAVESAVFLTYWFYLVAGLSVGRMIVRVIQKALMTRGYGKKNTVIIGTDARANDIAGHLAAESTGHNLIGFVESGGNDASKPNGPTDLPVLGSLNEIRQIIDDHHVNEVVIALEKPDHSRLLDILTRSNGAPVSLRIIPDMYEVISGLAKTEELYGLPLVDINPEILTIQQQFAKRLIDIAVSLFVIVPLFPIWFLVSLAIKIESRGPVLYRQERVGHNGRVFMINKFRSMMQEAETMTGPVWAKEEDPRITNVGKLLRRFRLDEVPQFINVLVGDMSVVGPRPERPYFVQKLMEEFPFYYRRHRIRTGITGWAQIKHSYDSSLSDVRQKLKYDFFYIENMSLSLDFLIMLRTVLVMISGKGH</sequence>
<evidence type="ECO:0000256" key="3">
    <source>
        <dbReference type="ARBA" id="ARBA00022692"/>
    </source>
</evidence>
<name>A0A381RB93_9ZZZZ</name>
<evidence type="ECO:0000256" key="4">
    <source>
        <dbReference type="ARBA" id="ARBA00022989"/>
    </source>
</evidence>
<dbReference type="Pfam" id="PF13727">
    <property type="entry name" value="CoA_binding_3"/>
    <property type="match status" value="1"/>
</dbReference>
<keyword evidence="5 6" id="KW-0472">Membrane</keyword>
<feature type="transmembrane region" description="Helical" evidence="6">
    <location>
        <begin position="115"/>
        <end position="132"/>
    </location>
</feature>
<evidence type="ECO:0000256" key="1">
    <source>
        <dbReference type="ARBA" id="ARBA00004141"/>
    </source>
</evidence>
<dbReference type="Pfam" id="PF02397">
    <property type="entry name" value="Bac_transf"/>
    <property type="match status" value="1"/>
</dbReference>
<proteinExistence type="predicted"/>
<dbReference type="NCBIfam" id="TIGR03025">
    <property type="entry name" value="EPS_sugtrans"/>
    <property type="match status" value="1"/>
</dbReference>
<dbReference type="GO" id="GO:0016020">
    <property type="term" value="C:membrane"/>
    <property type="evidence" value="ECO:0007669"/>
    <property type="project" value="UniProtKB-SubCell"/>
</dbReference>
<dbReference type="InterPro" id="IPR017475">
    <property type="entry name" value="EPS_sugar_tfrase"/>
</dbReference>
<keyword evidence="3 6" id="KW-0812">Transmembrane</keyword>
<evidence type="ECO:0000313" key="8">
    <source>
        <dbReference type="EMBL" id="SUZ89035.1"/>
    </source>
</evidence>
<evidence type="ECO:0000256" key="5">
    <source>
        <dbReference type="ARBA" id="ARBA00023136"/>
    </source>
</evidence>
<dbReference type="PANTHER" id="PTHR30576:SF0">
    <property type="entry name" value="UNDECAPRENYL-PHOSPHATE N-ACETYLGALACTOSAMINYL 1-PHOSPHATE TRANSFERASE-RELATED"/>
    <property type="match status" value="1"/>
</dbReference>
<accession>A0A381RB93</accession>
<organism evidence="8">
    <name type="scientific">marine metagenome</name>
    <dbReference type="NCBI Taxonomy" id="408172"/>
    <lineage>
        <taxon>unclassified sequences</taxon>
        <taxon>metagenomes</taxon>
        <taxon>ecological metagenomes</taxon>
    </lineage>
</organism>
<dbReference type="AlphaFoldDB" id="A0A381RB93"/>
<feature type="transmembrane region" description="Helical" evidence="6">
    <location>
        <begin position="283"/>
        <end position="303"/>
    </location>
</feature>
<feature type="transmembrane region" description="Helical" evidence="6">
    <location>
        <begin position="49"/>
        <end position="67"/>
    </location>
</feature>
<feature type="transmembrane region" description="Helical" evidence="6">
    <location>
        <begin position="88"/>
        <end position="109"/>
    </location>
</feature>